<dbReference type="WBParaSite" id="RSKR_0001129700.1">
    <property type="protein sequence ID" value="RSKR_0001129700.1"/>
    <property type="gene ID" value="RSKR_0001129700"/>
</dbReference>
<evidence type="ECO:0000313" key="1">
    <source>
        <dbReference type="Proteomes" id="UP000095286"/>
    </source>
</evidence>
<organism evidence="1 2">
    <name type="scientific">Rhabditophanes sp. KR3021</name>
    <dbReference type="NCBI Taxonomy" id="114890"/>
    <lineage>
        <taxon>Eukaryota</taxon>
        <taxon>Metazoa</taxon>
        <taxon>Ecdysozoa</taxon>
        <taxon>Nematoda</taxon>
        <taxon>Chromadorea</taxon>
        <taxon>Rhabditida</taxon>
        <taxon>Tylenchina</taxon>
        <taxon>Panagrolaimomorpha</taxon>
        <taxon>Strongyloidoidea</taxon>
        <taxon>Alloionematidae</taxon>
        <taxon>Rhabditophanes</taxon>
    </lineage>
</organism>
<protein>
    <submittedName>
        <fullName evidence="2">5-methyltetrahydrofolate-homocysteine methyltransferase reductase</fullName>
    </submittedName>
</protein>
<accession>A0AC35UG45</accession>
<proteinExistence type="predicted"/>
<evidence type="ECO:0000313" key="2">
    <source>
        <dbReference type="WBParaSite" id="RSKR_0001129700.1"/>
    </source>
</evidence>
<dbReference type="Proteomes" id="UP000095286">
    <property type="component" value="Unplaced"/>
</dbReference>
<reference evidence="2" key="1">
    <citation type="submission" date="2016-11" db="UniProtKB">
        <authorList>
            <consortium name="WormBaseParasite"/>
        </authorList>
    </citation>
    <scope>IDENTIFICATION</scope>
    <source>
        <strain evidence="2">KR3021</strain>
    </source>
</reference>
<sequence>MEARPDKLNLLLSRSKIDASMKAFAHVDFVCHRQKNRYLLAITTDGQPPDLACKAVRRWAKKGLPDAWLANLNYALLGLGDSNYSAYHSVPLKLDKILKGHGAKAVIPRGLADDQVGLELVVEPWISKLLGFLKEKSAKKEEFVIIDKAGSEDTIVKSDSTITFVDIEKSIEQVQQEIANMSDTVTLTKGSDKLTQESNLRVPKGSIEYLASTVSHEKFEDLSQISWQNNSKFPGQGSNFYEANVVGVVDTTGADISGVKEKLEIHLEVMSGHDSLLKYEPGDSFYFIIPNKEDEVDELLRLTKMTAISDQKLEISLLTNTERTNAQLPEYIPKVSTLRYIFTHCLDIRRTPGRPVLRILADGCQDECEKRRLLELCSTQGMAEFNKHVRSAGITLTDVLMSFPSCTPSVDRLIELLPRLIPRPYTVACHHSQWGNRLRFVYSIMTFTAEEGRQYERTGLATGFLKKLRIGDRVKMALKETSKFRLPPISMDTITDGYDIPLLMIAPGTGVAPFVSFLQKIQSLQKIKVDKKDGVKRYLLYGCRNLKKEFLFKPELKTFEQLGCLTKLFLCESRPDNNNKQIDNHHPYPKHVQDILLSNKELVVDFIKTENSRIYLCGDGIGMSKDIFECFVGLVMEGFNLDKMEAIKYVNEMKKQERYIEDVWS</sequence>
<name>A0AC35UG45_9BILA</name>